<dbReference type="InterPro" id="IPR011067">
    <property type="entry name" value="Plasmid_toxin/cell-grow_inhib"/>
</dbReference>
<proteinExistence type="predicted"/>
<dbReference type="InterPro" id="IPR003477">
    <property type="entry name" value="PemK-like"/>
</dbReference>
<sequence>MDKAQEKRRPALVTSSRAVFGRRAGHSVMAMITSARNPPWPLDVPISDLEVAGLPAPSIVRMKLFTLDHRFIIARRGKLSEKDRKAVSRALRSALDL</sequence>
<dbReference type="Pfam" id="PF02452">
    <property type="entry name" value="PemK_toxin"/>
    <property type="match status" value="1"/>
</dbReference>
<dbReference type="SUPFAM" id="SSF50118">
    <property type="entry name" value="Cell growth inhibitor/plasmid maintenance toxic component"/>
    <property type="match status" value="1"/>
</dbReference>
<evidence type="ECO:0000313" key="2">
    <source>
        <dbReference type="Proteomes" id="UP000179362"/>
    </source>
</evidence>
<accession>A0A1F6TZW9</accession>
<dbReference type="Gene3D" id="2.30.30.110">
    <property type="match status" value="1"/>
</dbReference>
<name>A0A1F6TZW9_9PROT</name>
<dbReference type="EMBL" id="MFTA01000079">
    <property type="protein sequence ID" value="OGI50666.1"/>
    <property type="molecule type" value="Genomic_DNA"/>
</dbReference>
<dbReference type="GO" id="GO:0003677">
    <property type="term" value="F:DNA binding"/>
    <property type="evidence" value="ECO:0007669"/>
    <property type="project" value="InterPro"/>
</dbReference>
<dbReference type="Proteomes" id="UP000179362">
    <property type="component" value="Unassembled WGS sequence"/>
</dbReference>
<protein>
    <submittedName>
        <fullName evidence="1">Uncharacterized protein</fullName>
    </submittedName>
</protein>
<gene>
    <name evidence="1" type="ORF">A3B81_05425</name>
</gene>
<dbReference type="AlphaFoldDB" id="A0A1F6TZW9"/>
<organism evidence="1 2">
    <name type="scientific">Candidatus Muproteobacteria bacterium RIFCSPHIGHO2_02_FULL_65_16</name>
    <dbReference type="NCBI Taxonomy" id="1817766"/>
    <lineage>
        <taxon>Bacteria</taxon>
        <taxon>Pseudomonadati</taxon>
        <taxon>Pseudomonadota</taxon>
        <taxon>Candidatus Muproteobacteria</taxon>
    </lineage>
</organism>
<comment type="caution">
    <text evidence="1">The sequence shown here is derived from an EMBL/GenBank/DDBJ whole genome shotgun (WGS) entry which is preliminary data.</text>
</comment>
<evidence type="ECO:0000313" key="1">
    <source>
        <dbReference type="EMBL" id="OGI50666.1"/>
    </source>
</evidence>
<reference evidence="1 2" key="1">
    <citation type="journal article" date="2016" name="Nat. Commun.">
        <title>Thousands of microbial genomes shed light on interconnected biogeochemical processes in an aquifer system.</title>
        <authorList>
            <person name="Anantharaman K."/>
            <person name="Brown C.T."/>
            <person name="Hug L.A."/>
            <person name="Sharon I."/>
            <person name="Castelle C.J."/>
            <person name="Probst A.J."/>
            <person name="Thomas B.C."/>
            <person name="Singh A."/>
            <person name="Wilkins M.J."/>
            <person name="Karaoz U."/>
            <person name="Brodie E.L."/>
            <person name="Williams K.H."/>
            <person name="Hubbard S.S."/>
            <person name="Banfield J.F."/>
        </authorList>
    </citation>
    <scope>NUCLEOTIDE SEQUENCE [LARGE SCALE GENOMIC DNA]</scope>
</reference>